<evidence type="ECO:0000256" key="7">
    <source>
        <dbReference type="SAM" id="Phobius"/>
    </source>
</evidence>
<evidence type="ECO:0000313" key="9">
    <source>
        <dbReference type="EMBL" id="MPN27488.1"/>
    </source>
</evidence>
<keyword evidence="4 7" id="KW-1133">Transmembrane helix</keyword>
<sequence>MQMLASIFGAITLLCWLTFRSWRAVLCIIVPLAIVSILCNALMAVLGIGLKVPTLPVIALGVGVGVDYGIYLFESMQHALRGRHATLREAFYEAMRQRGNAAIFTALTMSIGVGTWAFSALKFQADMGILLAFMFLVNMLGAIFLLPAMACWLNVEAAEAKARQGRHGHTSEASGASALPQPAGGGRMPQPEPQSSLNAKL</sequence>
<comment type="subcellular location">
    <subcellularLocation>
        <location evidence="1">Cell membrane</location>
        <topology evidence="1">Multi-pass membrane protein</topology>
    </subcellularLocation>
</comment>
<evidence type="ECO:0000256" key="3">
    <source>
        <dbReference type="ARBA" id="ARBA00022692"/>
    </source>
</evidence>
<feature type="transmembrane region" description="Helical" evidence="7">
    <location>
        <begin position="21"/>
        <end position="48"/>
    </location>
</feature>
<keyword evidence="3 7" id="KW-0812">Transmembrane</keyword>
<evidence type="ECO:0000256" key="6">
    <source>
        <dbReference type="SAM" id="MobiDB-lite"/>
    </source>
</evidence>
<feature type="domain" description="Membrane transport protein MMPL" evidence="8">
    <location>
        <begin position="10"/>
        <end position="153"/>
    </location>
</feature>
<protein>
    <recommendedName>
        <fullName evidence="8">Membrane transport protein MMPL domain-containing protein</fullName>
    </recommendedName>
</protein>
<evidence type="ECO:0000256" key="4">
    <source>
        <dbReference type="ARBA" id="ARBA00022989"/>
    </source>
</evidence>
<evidence type="ECO:0000259" key="8">
    <source>
        <dbReference type="Pfam" id="PF03176"/>
    </source>
</evidence>
<evidence type="ECO:0000256" key="2">
    <source>
        <dbReference type="ARBA" id="ARBA00022475"/>
    </source>
</evidence>
<organism evidence="9">
    <name type="scientific">bioreactor metagenome</name>
    <dbReference type="NCBI Taxonomy" id="1076179"/>
    <lineage>
        <taxon>unclassified sequences</taxon>
        <taxon>metagenomes</taxon>
        <taxon>ecological metagenomes</taxon>
    </lineage>
</organism>
<dbReference type="Pfam" id="PF03176">
    <property type="entry name" value="MMPL"/>
    <property type="match status" value="1"/>
</dbReference>
<dbReference type="AlphaFoldDB" id="A0A645GKN4"/>
<dbReference type="EMBL" id="VSSQ01077407">
    <property type="protein sequence ID" value="MPN27488.1"/>
    <property type="molecule type" value="Genomic_DNA"/>
</dbReference>
<feature type="transmembrane region" description="Helical" evidence="7">
    <location>
        <begin position="54"/>
        <end position="73"/>
    </location>
</feature>
<accession>A0A645GKN4</accession>
<dbReference type="InterPro" id="IPR050545">
    <property type="entry name" value="Mycobact_MmpL"/>
</dbReference>
<dbReference type="PANTHER" id="PTHR33406">
    <property type="entry name" value="MEMBRANE PROTEIN MJ1562-RELATED"/>
    <property type="match status" value="1"/>
</dbReference>
<feature type="region of interest" description="Disordered" evidence="6">
    <location>
        <begin position="164"/>
        <end position="201"/>
    </location>
</feature>
<dbReference type="SUPFAM" id="SSF82866">
    <property type="entry name" value="Multidrug efflux transporter AcrB transmembrane domain"/>
    <property type="match status" value="1"/>
</dbReference>
<comment type="caution">
    <text evidence="9">The sequence shown here is derived from an EMBL/GenBank/DDBJ whole genome shotgun (WGS) entry which is preliminary data.</text>
</comment>
<feature type="transmembrane region" description="Helical" evidence="7">
    <location>
        <begin position="101"/>
        <end position="121"/>
    </location>
</feature>
<dbReference type="InterPro" id="IPR004869">
    <property type="entry name" value="MMPL_dom"/>
</dbReference>
<evidence type="ECO:0000256" key="1">
    <source>
        <dbReference type="ARBA" id="ARBA00004651"/>
    </source>
</evidence>
<evidence type="ECO:0000256" key="5">
    <source>
        <dbReference type="ARBA" id="ARBA00023136"/>
    </source>
</evidence>
<keyword evidence="2" id="KW-1003">Cell membrane</keyword>
<reference evidence="9" key="1">
    <citation type="submission" date="2019-08" db="EMBL/GenBank/DDBJ databases">
        <authorList>
            <person name="Kucharzyk K."/>
            <person name="Murdoch R.W."/>
            <person name="Higgins S."/>
            <person name="Loffler F."/>
        </authorList>
    </citation>
    <scope>NUCLEOTIDE SEQUENCE</scope>
</reference>
<dbReference type="GO" id="GO:0005886">
    <property type="term" value="C:plasma membrane"/>
    <property type="evidence" value="ECO:0007669"/>
    <property type="project" value="UniProtKB-SubCell"/>
</dbReference>
<dbReference type="Gene3D" id="1.20.1640.10">
    <property type="entry name" value="Multidrug efflux transporter AcrB transmembrane domain"/>
    <property type="match status" value="1"/>
</dbReference>
<gene>
    <name evidence="9" type="ORF">SDC9_174922</name>
</gene>
<name>A0A645GKN4_9ZZZZ</name>
<feature type="transmembrane region" description="Helical" evidence="7">
    <location>
        <begin position="127"/>
        <end position="153"/>
    </location>
</feature>
<keyword evidence="5 7" id="KW-0472">Membrane</keyword>
<proteinExistence type="predicted"/>
<dbReference type="PANTHER" id="PTHR33406:SF10">
    <property type="entry name" value="SSD DOMAIN-CONTAINING PROTEIN"/>
    <property type="match status" value="1"/>
</dbReference>